<dbReference type="KEGG" id="psco:LY89DRAFT_678568"/>
<dbReference type="EMBL" id="KQ947444">
    <property type="protein sequence ID" value="KUJ06711.1"/>
    <property type="molecule type" value="Genomic_DNA"/>
</dbReference>
<dbReference type="Proteomes" id="UP000070700">
    <property type="component" value="Unassembled WGS sequence"/>
</dbReference>
<keyword evidence="1" id="KW-0732">Signal</keyword>
<accession>A0A132B301</accession>
<gene>
    <name evidence="2" type="ORF">LY89DRAFT_678568</name>
</gene>
<proteinExistence type="predicted"/>
<name>A0A132B301_MOLSC</name>
<dbReference type="GeneID" id="28823479"/>
<dbReference type="InParanoid" id="A0A132B301"/>
<feature type="chain" id="PRO_5007287791" description="Secreted protein" evidence="1">
    <location>
        <begin position="23"/>
        <end position="133"/>
    </location>
</feature>
<evidence type="ECO:0000313" key="2">
    <source>
        <dbReference type="EMBL" id="KUJ06711.1"/>
    </source>
</evidence>
<feature type="signal peptide" evidence="1">
    <location>
        <begin position="1"/>
        <end position="22"/>
    </location>
</feature>
<protein>
    <recommendedName>
        <fullName evidence="4">Secreted protein</fullName>
    </recommendedName>
</protein>
<dbReference type="RefSeq" id="XP_018061066.1">
    <property type="nucleotide sequence ID" value="XM_018213753.1"/>
</dbReference>
<sequence>MAGMTPLKGLCLCLQHVSLTHGFPKRALCSNPRCPMLEYSRATATATPHFIPGRHITLSSNCWVQDGSTVCTCTCTCGPLSRCHLEDSVGVDELVGPPRAFSSYFSLNGSNGVWGRPPSAHAKDRYYSHATLG</sequence>
<evidence type="ECO:0008006" key="4">
    <source>
        <dbReference type="Google" id="ProtNLM"/>
    </source>
</evidence>
<reference evidence="2 3" key="1">
    <citation type="submission" date="2015-10" db="EMBL/GenBank/DDBJ databases">
        <title>Full genome of DAOMC 229536 Phialocephala scopiformis, a fungal endophyte of spruce producing the potent anti-insectan compound rugulosin.</title>
        <authorList>
            <consortium name="DOE Joint Genome Institute"/>
            <person name="Walker A.K."/>
            <person name="Frasz S.L."/>
            <person name="Seifert K.A."/>
            <person name="Miller J.D."/>
            <person name="Mondo S.J."/>
            <person name="Labutti K."/>
            <person name="Lipzen A."/>
            <person name="Dockter R."/>
            <person name="Kennedy M."/>
            <person name="Grigoriev I.V."/>
            <person name="Spatafora J.W."/>
        </authorList>
    </citation>
    <scope>NUCLEOTIDE SEQUENCE [LARGE SCALE GENOMIC DNA]</scope>
    <source>
        <strain evidence="2 3">CBS 120377</strain>
    </source>
</reference>
<evidence type="ECO:0000256" key="1">
    <source>
        <dbReference type="SAM" id="SignalP"/>
    </source>
</evidence>
<organism evidence="2 3">
    <name type="scientific">Mollisia scopiformis</name>
    <name type="common">Conifer needle endophyte fungus</name>
    <name type="synonym">Phialocephala scopiformis</name>
    <dbReference type="NCBI Taxonomy" id="149040"/>
    <lineage>
        <taxon>Eukaryota</taxon>
        <taxon>Fungi</taxon>
        <taxon>Dikarya</taxon>
        <taxon>Ascomycota</taxon>
        <taxon>Pezizomycotina</taxon>
        <taxon>Leotiomycetes</taxon>
        <taxon>Helotiales</taxon>
        <taxon>Mollisiaceae</taxon>
        <taxon>Mollisia</taxon>
    </lineage>
</organism>
<dbReference type="AlphaFoldDB" id="A0A132B301"/>
<evidence type="ECO:0000313" key="3">
    <source>
        <dbReference type="Proteomes" id="UP000070700"/>
    </source>
</evidence>
<keyword evidence="3" id="KW-1185">Reference proteome</keyword>